<proteinExistence type="predicted"/>
<dbReference type="KEGG" id="trd:THERU_06560"/>
<dbReference type="NCBIfam" id="TIGR00815">
    <property type="entry name" value="sulP"/>
    <property type="match status" value="1"/>
</dbReference>
<dbReference type="GO" id="GO:0055085">
    <property type="term" value="P:transmembrane transport"/>
    <property type="evidence" value="ECO:0007669"/>
    <property type="project" value="InterPro"/>
</dbReference>
<dbReference type="RefSeq" id="WP_025306448.1">
    <property type="nucleotide sequence ID" value="NZ_CP007028.1"/>
</dbReference>
<dbReference type="GO" id="GO:0016020">
    <property type="term" value="C:membrane"/>
    <property type="evidence" value="ECO:0007669"/>
    <property type="project" value="UniProtKB-SubCell"/>
</dbReference>
<feature type="transmembrane region" description="Helical" evidence="5">
    <location>
        <begin position="75"/>
        <end position="96"/>
    </location>
</feature>
<dbReference type="InterPro" id="IPR036513">
    <property type="entry name" value="STAS_dom_sf"/>
</dbReference>
<protein>
    <submittedName>
        <fullName evidence="7">DNA repair protein HhH-GPD</fullName>
    </submittedName>
</protein>
<feature type="transmembrane region" description="Helical" evidence="5">
    <location>
        <begin position="388"/>
        <end position="418"/>
    </location>
</feature>
<sequence>MKIGINFNPAPFLFWLKDYNRDKFIKDLIAGLTIAAVLVPQSMAYALLAGMPPIYGLYASFLPVAVAALFGSSRFLATGPVAIIALLSASAVQGLAEPGSQRWVELMAILALMVGFITFFVGLFKLGFVVELISTSVITGFVSAGALVIALSQVGHFLGFSVAKTTHIYTVIADIIQKIGQANPYTLAIGVLAYAIIWLSRKIHPLVPGALLAVIITSLLSYHFQLKNFGVSIVGDVPQGIPGPYIPSVDFETLASLWGGALVVAAVGLMEAMSIAKRLAFQAGDRWDANQELIGQGLANIVAGIFRGFPVGGSFSRSALNFQLGGQSPLVGVITASVIGLTLLLIAPAFYYLPKATLSAIVLSAVIGLIKPQEIFKLYKINKMDGIIAGITFVSVFFMDLWVALTLGIVISLGSFVYKTMYPRIVVLTRNPQSHTFVNAERERLPECPQILYIRPNMSIYYANAEYVYEYILQKAQERQKDRPLKYVLVDLEAVNYIDATGGQTLMRLFDELKRMGLEPALANIGCDVFPILDRLGFDKKVREDLVFDSKGQSITELFKKLDHEYCAKVCPYAVFKECYSVKPADFKPITSL</sequence>
<feature type="transmembrane region" description="Helical" evidence="5">
    <location>
        <begin position="28"/>
        <end position="48"/>
    </location>
</feature>
<dbReference type="STRING" id="75906.THERU_06560"/>
<dbReference type="InterPro" id="IPR011547">
    <property type="entry name" value="SLC26A/SulP_dom"/>
</dbReference>
<feature type="domain" description="STAS" evidence="6">
    <location>
        <begin position="441"/>
        <end position="558"/>
    </location>
</feature>
<evidence type="ECO:0000256" key="1">
    <source>
        <dbReference type="ARBA" id="ARBA00004141"/>
    </source>
</evidence>
<evidence type="ECO:0000313" key="8">
    <source>
        <dbReference type="Proteomes" id="UP000018914"/>
    </source>
</evidence>
<dbReference type="AlphaFoldDB" id="W0DDH6"/>
<dbReference type="EMBL" id="CP007028">
    <property type="protein sequence ID" value="AHE96381.1"/>
    <property type="molecule type" value="Genomic_DNA"/>
</dbReference>
<keyword evidence="4 5" id="KW-0472">Membrane</keyword>
<evidence type="ECO:0000313" key="7">
    <source>
        <dbReference type="EMBL" id="AHE96381.1"/>
    </source>
</evidence>
<dbReference type="HOGENOM" id="CLU_003182_13_2_0"/>
<dbReference type="Proteomes" id="UP000018914">
    <property type="component" value="Chromosome"/>
</dbReference>
<evidence type="ECO:0000259" key="6">
    <source>
        <dbReference type="PROSITE" id="PS50801"/>
    </source>
</evidence>
<dbReference type="eggNOG" id="COG0659">
    <property type="taxonomic scope" value="Bacteria"/>
</dbReference>
<feature type="transmembrane region" description="Helical" evidence="5">
    <location>
        <begin position="137"/>
        <end position="162"/>
    </location>
</feature>
<feature type="transmembrane region" description="Helical" evidence="5">
    <location>
        <begin position="54"/>
        <end position="70"/>
    </location>
</feature>
<keyword evidence="2 5" id="KW-0812">Transmembrane</keyword>
<comment type="subcellular location">
    <subcellularLocation>
        <location evidence="1">Membrane</location>
        <topology evidence="1">Multi-pass membrane protein</topology>
    </subcellularLocation>
</comment>
<reference evidence="7 8" key="1">
    <citation type="submission" date="2013-12" db="EMBL/GenBank/DDBJ databases">
        <authorList>
            <consortium name="DOE Joint Genome Institute"/>
            <person name="Eisen J."/>
            <person name="Huntemann M."/>
            <person name="Han J."/>
            <person name="Chen A."/>
            <person name="Kyrpides N."/>
            <person name="Mavromatis K."/>
            <person name="Markowitz V."/>
            <person name="Palaniappan K."/>
            <person name="Ivanova N."/>
            <person name="Schaumberg A."/>
            <person name="Pati A."/>
            <person name="Liolios K."/>
            <person name="Nordberg H.P."/>
            <person name="Cantor M.N."/>
            <person name="Hua S.X."/>
            <person name="Woyke T."/>
        </authorList>
    </citation>
    <scope>NUCLEOTIDE SEQUENCE [LARGE SCALE GENOMIC DNA]</scope>
    <source>
        <strain evidence="7 8">DSM 23557</strain>
    </source>
</reference>
<dbReference type="CDD" id="cd07042">
    <property type="entry name" value="STAS_SulP_like_sulfate_transporter"/>
    <property type="match status" value="1"/>
</dbReference>
<dbReference type="PATRIC" id="fig|75906.3.peg.1272"/>
<dbReference type="InterPro" id="IPR001902">
    <property type="entry name" value="SLC26A/SulP_fam"/>
</dbReference>
<dbReference type="SUPFAM" id="SSF52091">
    <property type="entry name" value="SpoIIaa-like"/>
    <property type="match status" value="1"/>
</dbReference>
<dbReference type="Pfam" id="PF00916">
    <property type="entry name" value="Sulfate_transp"/>
    <property type="match status" value="1"/>
</dbReference>
<evidence type="ECO:0000256" key="5">
    <source>
        <dbReference type="SAM" id="Phobius"/>
    </source>
</evidence>
<feature type="transmembrane region" description="Helical" evidence="5">
    <location>
        <begin position="206"/>
        <end position="224"/>
    </location>
</feature>
<name>W0DDH6_9AQUI</name>
<dbReference type="Gene3D" id="3.30.750.24">
    <property type="entry name" value="STAS domain"/>
    <property type="match status" value="1"/>
</dbReference>
<organism evidence="8">
    <name type="scientific">Thermocrinis ruber</name>
    <dbReference type="NCBI Taxonomy" id="75906"/>
    <lineage>
        <taxon>Bacteria</taxon>
        <taxon>Pseudomonadati</taxon>
        <taxon>Aquificota</taxon>
        <taxon>Aquificia</taxon>
        <taxon>Aquificales</taxon>
        <taxon>Aquificaceae</taxon>
        <taxon>Thermocrinis</taxon>
    </lineage>
</organism>
<dbReference type="OrthoDB" id="9771198at2"/>
<gene>
    <name evidence="7" type="ORF">THERU_06560</name>
</gene>
<dbReference type="PROSITE" id="PS50801">
    <property type="entry name" value="STAS"/>
    <property type="match status" value="1"/>
</dbReference>
<feature type="transmembrane region" description="Helical" evidence="5">
    <location>
        <begin position="330"/>
        <end position="352"/>
    </location>
</feature>
<dbReference type="PANTHER" id="PTHR11814">
    <property type="entry name" value="SULFATE TRANSPORTER"/>
    <property type="match status" value="1"/>
</dbReference>
<dbReference type="Pfam" id="PF01740">
    <property type="entry name" value="STAS"/>
    <property type="match status" value="1"/>
</dbReference>
<dbReference type="InterPro" id="IPR002645">
    <property type="entry name" value="STAS_dom"/>
</dbReference>
<evidence type="ECO:0000256" key="4">
    <source>
        <dbReference type="ARBA" id="ARBA00023136"/>
    </source>
</evidence>
<accession>W0DDH6</accession>
<evidence type="ECO:0000256" key="2">
    <source>
        <dbReference type="ARBA" id="ARBA00022692"/>
    </source>
</evidence>
<feature type="transmembrane region" description="Helical" evidence="5">
    <location>
        <begin position="108"/>
        <end position="130"/>
    </location>
</feature>
<evidence type="ECO:0000256" key="3">
    <source>
        <dbReference type="ARBA" id="ARBA00022989"/>
    </source>
</evidence>
<keyword evidence="3 5" id="KW-1133">Transmembrane helix</keyword>
<feature type="transmembrane region" description="Helical" evidence="5">
    <location>
        <begin position="182"/>
        <end position="199"/>
    </location>
</feature>
<keyword evidence="8" id="KW-1185">Reference proteome</keyword>
<feature type="transmembrane region" description="Helical" evidence="5">
    <location>
        <begin position="257"/>
        <end position="276"/>
    </location>
</feature>